<dbReference type="GO" id="GO:0046872">
    <property type="term" value="F:metal ion binding"/>
    <property type="evidence" value="ECO:0007669"/>
    <property type="project" value="UniProtKB-KW"/>
</dbReference>
<comment type="cofactor">
    <cofactor evidence="2">
        <name>Mn(2+)</name>
        <dbReference type="ChEBI" id="CHEBI:29035"/>
    </cofactor>
    <text evidence="2">The Mn(2+) ion enhances activity.</text>
</comment>
<dbReference type="InterPro" id="IPR017439">
    <property type="entry name" value="Amidohydrolase"/>
</dbReference>
<dbReference type="EC" id="3.5.1.-" evidence="4"/>
<dbReference type="Gene3D" id="3.30.70.360">
    <property type="match status" value="1"/>
</dbReference>
<evidence type="ECO:0000259" key="3">
    <source>
        <dbReference type="Pfam" id="PF07687"/>
    </source>
</evidence>
<feature type="binding site" evidence="2">
    <location>
        <position position="107"/>
    </location>
    <ligand>
        <name>Mn(2+)</name>
        <dbReference type="ChEBI" id="CHEBI:29035"/>
        <label>2</label>
    </ligand>
</feature>
<dbReference type="InterPro" id="IPR036264">
    <property type="entry name" value="Bact_exopeptidase_dim_dom"/>
</dbReference>
<dbReference type="SUPFAM" id="SSF55031">
    <property type="entry name" value="Bacterial exopeptidase dimerisation domain"/>
    <property type="match status" value="1"/>
</dbReference>
<gene>
    <name evidence="4" type="ORF">HNR42_000915</name>
</gene>
<dbReference type="AlphaFoldDB" id="A0A841HZR4"/>
<reference evidence="4 5" key="1">
    <citation type="submission" date="2020-08" db="EMBL/GenBank/DDBJ databases">
        <title>Genomic Encyclopedia of Type Strains, Phase IV (KMG-IV): sequencing the most valuable type-strain genomes for metagenomic binning, comparative biology and taxonomic classification.</title>
        <authorList>
            <person name="Goeker M."/>
        </authorList>
    </citation>
    <scope>NUCLEOTIDE SEQUENCE [LARGE SCALE GENOMIC DNA]</scope>
    <source>
        <strain evidence="4 5">DSM 21458</strain>
    </source>
</reference>
<feature type="binding site" evidence="2">
    <location>
        <position position="140"/>
    </location>
    <ligand>
        <name>Mn(2+)</name>
        <dbReference type="ChEBI" id="CHEBI:29035"/>
        <label>2</label>
    </ligand>
</feature>
<dbReference type="InterPro" id="IPR002933">
    <property type="entry name" value="Peptidase_M20"/>
</dbReference>
<dbReference type="NCBIfam" id="TIGR01891">
    <property type="entry name" value="amidohydrolases"/>
    <property type="match status" value="1"/>
</dbReference>
<dbReference type="Proteomes" id="UP000569951">
    <property type="component" value="Unassembled WGS sequence"/>
</dbReference>
<keyword evidence="5" id="KW-1185">Reference proteome</keyword>
<feature type="binding site" evidence="2">
    <location>
        <position position="165"/>
    </location>
    <ligand>
        <name>Mn(2+)</name>
        <dbReference type="ChEBI" id="CHEBI:29035"/>
        <label>2</label>
    </ligand>
</feature>
<dbReference type="GO" id="GO:0050118">
    <property type="term" value="F:N-acetyldiaminopimelate deacetylase activity"/>
    <property type="evidence" value="ECO:0007669"/>
    <property type="project" value="UniProtKB-ARBA"/>
</dbReference>
<dbReference type="EMBL" id="JACHHG010000003">
    <property type="protein sequence ID" value="MBB6097498.1"/>
    <property type="molecule type" value="Genomic_DNA"/>
</dbReference>
<evidence type="ECO:0000256" key="2">
    <source>
        <dbReference type="PIRSR" id="PIRSR005962-1"/>
    </source>
</evidence>
<dbReference type="GO" id="GO:0019877">
    <property type="term" value="P:diaminopimelate biosynthetic process"/>
    <property type="evidence" value="ECO:0007669"/>
    <property type="project" value="UniProtKB-ARBA"/>
</dbReference>
<evidence type="ECO:0000256" key="1">
    <source>
        <dbReference type="ARBA" id="ARBA00022801"/>
    </source>
</evidence>
<evidence type="ECO:0000313" key="4">
    <source>
        <dbReference type="EMBL" id="MBB6097498.1"/>
    </source>
</evidence>
<comment type="caution">
    <text evidence="4">The sequence shown here is derived from an EMBL/GenBank/DDBJ whole genome shotgun (WGS) entry which is preliminary data.</text>
</comment>
<dbReference type="PIRSF" id="PIRSF005962">
    <property type="entry name" value="Pept_M20D_amidohydro"/>
    <property type="match status" value="1"/>
</dbReference>
<feature type="binding site" evidence="2">
    <location>
        <position position="105"/>
    </location>
    <ligand>
        <name>Mn(2+)</name>
        <dbReference type="ChEBI" id="CHEBI:29035"/>
        <label>2</label>
    </ligand>
</feature>
<evidence type="ECO:0000313" key="5">
    <source>
        <dbReference type="Proteomes" id="UP000569951"/>
    </source>
</evidence>
<protein>
    <submittedName>
        <fullName evidence="4">Amidohydrolase</fullName>
        <ecNumber evidence="4">3.5.1.-</ecNumber>
    </submittedName>
</protein>
<feature type="binding site" evidence="2">
    <location>
        <position position="361"/>
    </location>
    <ligand>
        <name>Mn(2+)</name>
        <dbReference type="ChEBI" id="CHEBI:29035"/>
        <label>2</label>
    </ligand>
</feature>
<keyword evidence="2" id="KW-0479">Metal-binding</keyword>
<organism evidence="4 5">
    <name type="scientific">Deinobacterium chartae</name>
    <dbReference type="NCBI Taxonomy" id="521158"/>
    <lineage>
        <taxon>Bacteria</taxon>
        <taxon>Thermotogati</taxon>
        <taxon>Deinococcota</taxon>
        <taxon>Deinococci</taxon>
        <taxon>Deinococcales</taxon>
        <taxon>Deinococcaceae</taxon>
        <taxon>Deinobacterium</taxon>
    </lineage>
</organism>
<dbReference type="InterPro" id="IPR011650">
    <property type="entry name" value="Peptidase_M20_dimer"/>
</dbReference>
<dbReference type="Pfam" id="PF07687">
    <property type="entry name" value="M20_dimer"/>
    <property type="match status" value="1"/>
</dbReference>
<accession>A0A841HZR4</accession>
<dbReference type="PANTHER" id="PTHR11014:SF63">
    <property type="entry name" value="METALLOPEPTIDASE, PUTATIVE (AFU_ORTHOLOGUE AFUA_6G09600)-RELATED"/>
    <property type="match status" value="1"/>
</dbReference>
<dbReference type="Pfam" id="PF01546">
    <property type="entry name" value="Peptidase_M20"/>
    <property type="match status" value="1"/>
</dbReference>
<dbReference type="Gene3D" id="3.40.630.10">
    <property type="entry name" value="Zn peptidases"/>
    <property type="match status" value="1"/>
</dbReference>
<feature type="domain" description="Peptidase M20 dimerisation" evidence="3">
    <location>
        <begin position="189"/>
        <end position="277"/>
    </location>
</feature>
<name>A0A841HZR4_9DEIO</name>
<proteinExistence type="predicted"/>
<sequence>MSLPPSTATPEALPPEALARVIAWRRHLHRHPEPSFGELQTAAFVRRTLEDLGGGPRQLTPNSVTLDIGEGGPVVALRADMDALPILEETGLEFASQNPGFMHACGHDAHTAMLLGAAECLLRRPPAHGRVRLIFQHAEEIQPGGAQELVRLGVLEDVRAIVGLHVWAPLEAGTLAVHTGPAMASNDAFTLTVRGRGGHAALPHQATDVIAAAAQVVVNLQQAAARALDPLEPAVISVTQFNGGHSYNVLPDAAVLRGTARAFSPALRATLPELIERVARSVAAAHGAEVELEYQHGFAPVINDPGVVARVLEAARRVPGLRVRQDWPPCMASEDFSAYQAAVPGAFVFLGVGGAGYAPHHHPRFVLEEGALGGGVRLLEEAARELLTQVAAGTGQEG</sequence>
<keyword evidence="2" id="KW-0464">Manganese</keyword>
<dbReference type="PANTHER" id="PTHR11014">
    <property type="entry name" value="PEPTIDASE M20 FAMILY MEMBER"/>
    <property type="match status" value="1"/>
</dbReference>
<keyword evidence="1 4" id="KW-0378">Hydrolase</keyword>
<dbReference type="RefSeq" id="WP_183985004.1">
    <property type="nucleotide sequence ID" value="NZ_JACHHG010000003.1"/>
</dbReference>
<dbReference type="SUPFAM" id="SSF53187">
    <property type="entry name" value="Zn-dependent exopeptidases"/>
    <property type="match status" value="1"/>
</dbReference>
<dbReference type="FunFam" id="3.30.70.360:FF:000001">
    <property type="entry name" value="N-acetyldiaminopimelate deacetylase"/>
    <property type="match status" value="1"/>
</dbReference>